<evidence type="ECO:0000313" key="1">
    <source>
        <dbReference type="EMBL" id="GAA5100547.1"/>
    </source>
</evidence>
<name>A0ABP9MRF8_9GAMM</name>
<protein>
    <recommendedName>
        <fullName evidence="3">LRAT domain-containing protein</fullName>
    </recommendedName>
</protein>
<dbReference type="EMBL" id="BAABKE010000004">
    <property type="protein sequence ID" value="GAA5100547.1"/>
    <property type="molecule type" value="Genomic_DNA"/>
</dbReference>
<dbReference type="RefSeq" id="WP_077925617.1">
    <property type="nucleotide sequence ID" value="NZ_BAABKE010000004.1"/>
</dbReference>
<organism evidence="1 2">
    <name type="scientific">Wohlfahrtiimonas larvae</name>
    <dbReference type="NCBI Taxonomy" id="1157986"/>
    <lineage>
        <taxon>Bacteria</taxon>
        <taxon>Pseudomonadati</taxon>
        <taxon>Pseudomonadota</taxon>
        <taxon>Gammaproteobacteria</taxon>
        <taxon>Cardiobacteriales</taxon>
        <taxon>Ignatzschineriaceae</taxon>
        <taxon>Wohlfahrtiimonas</taxon>
    </lineage>
</organism>
<sequence length="230" mass="26520">MIDLITSTFMSVPKKLNIDRKKSNGSIQLKPGAIVACDLTGGVIDHTGVYVGNGQIVELNGDGLVEKISMNKFLHNGFLRTGNTIYTPTWNDELLFHPVWGIEAQKNIGLNTHYDLALNNCHNFVHCCTQLYNARSNQKTEYQKYIELCNRDKSIMIKKSFFQSTIDTQPTYQVIKYFIEAYNHTGITTFETLSNMLFIHYIIRKHPYLVEDKKLLNRAKLLFKWKVAEY</sequence>
<comment type="caution">
    <text evidence="1">The sequence shown here is derived from an EMBL/GenBank/DDBJ whole genome shotgun (WGS) entry which is preliminary data.</text>
</comment>
<dbReference type="Gene3D" id="3.90.1720.10">
    <property type="entry name" value="endopeptidase domain like (from Nostoc punctiforme)"/>
    <property type="match status" value="1"/>
</dbReference>
<proteinExistence type="predicted"/>
<gene>
    <name evidence="1" type="ORF">GCM10023338_15340</name>
</gene>
<reference evidence="2" key="1">
    <citation type="journal article" date="2019" name="Int. J. Syst. Evol. Microbiol.">
        <title>The Global Catalogue of Microorganisms (GCM) 10K type strain sequencing project: providing services to taxonomists for standard genome sequencing and annotation.</title>
        <authorList>
            <consortium name="The Broad Institute Genomics Platform"/>
            <consortium name="The Broad Institute Genome Sequencing Center for Infectious Disease"/>
            <person name="Wu L."/>
            <person name="Ma J."/>
        </authorList>
    </citation>
    <scope>NUCLEOTIDE SEQUENCE [LARGE SCALE GENOMIC DNA]</scope>
    <source>
        <strain evidence="2">JCM 18424</strain>
    </source>
</reference>
<keyword evidence="2" id="KW-1185">Reference proteome</keyword>
<evidence type="ECO:0008006" key="3">
    <source>
        <dbReference type="Google" id="ProtNLM"/>
    </source>
</evidence>
<accession>A0ABP9MRF8</accession>
<dbReference type="Proteomes" id="UP001500631">
    <property type="component" value="Unassembled WGS sequence"/>
</dbReference>
<evidence type="ECO:0000313" key="2">
    <source>
        <dbReference type="Proteomes" id="UP001500631"/>
    </source>
</evidence>